<accession>A0A830D8V4</accession>
<proteinExistence type="predicted"/>
<name>A0A830D8V4_9LAMI</name>
<keyword evidence="1" id="KW-0687">Ribonucleoprotein</keyword>
<evidence type="ECO:0000313" key="1">
    <source>
        <dbReference type="EMBL" id="GFQ02782.1"/>
    </source>
</evidence>
<keyword evidence="2" id="KW-1185">Reference proteome</keyword>
<reference evidence="1" key="1">
    <citation type="submission" date="2020-07" db="EMBL/GenBank/DDBJ databases">
        <title>Ethylene signaling mediates host invasion by parasitic plants.</title>
        <authorList>
            <person name="Yoshida S."/>
        </authorList>
    </citation>
    <scope>NUCLEOTIDE SEQUENCE</scope>
    <source>
        <strain evidence="1">Okayama</strain>
    </source>
</reference>
<evidence type="ECO:0000313" key="2">
    <source>
        <dbReference type="Proteomes" id="UP000653305"/>
    </source>
</evidence>
<protein>
    <submittedName>
        <fullName evidence="1">Small nuclear ribonucleoprotein sm d1</fullName>
    </submittedName>
</protein>
<dbReference type="GO" id="GO:1990904">
    <property type="term" value="C:ribonucleoprotein complex"/>
    <property type="evidence" value="ECO:0007669"/>
    <property type="project" value="UniProtKB-KW"/>
</dbReference>
<dbReference type="Proteomes" id="UP000653305">
    <property type="component" value="Unassembled WGS sequence"/>
</dbReference>
<dbReference type="EMBL" id="BMAC01000773">
    <property type="protein sequence ID" value="GFQ02782.1"/>
    <property type="molecule type" value="Genomic_DNA"/>
</dbReference>
<sequence length="72" mass="8492">VDVNKNTHLKIVKSQLKANIPITINHQSVRGNTMHYYILCDNLVLNLYLSRKLRELSTRSHLHGHFRIMVRE</sequence>
<organism evidence="1 2">
    <name type="scientific">Phtheirospermum japonicum</name>
    <dbReference type="NCBI Taxonomy" id="374723"/>
    <lineage>
        <taxon>Eukaryota</taxon>
        <taxon>Viridiplantae</taxon>
        <taxon>Streptophyta</taxon>
        <taxon>Embryophyta</taxon>
        <taxon>Tracheophyta</taxon>
        <taxon>Spermatophyta</taxon>
        <taxon>Magnoliopsida</taxon>
        <taxon>eudicotyledons</taxon>
        <taxon>Gunneridae</taxon>
        <taxon>Pentapetalae</taxon>
        <taxon>asterids</taxon>
        <taxon>lamiids</taxon>
        <taxon>Lamiales</taxon>
        <taxon>Orobanchaceae</taxon>
        <taxon>Orobanchaceae incertae sedis</taxon>
        <taxon>Phtheirospermum</taxon>
    </lineage>
</organism>
<dbReference type="AlphaFoldDB" id="A0A830D8V4"/>
<gene>
    <name evidence="1" type="ORF">PHJA_002422100</name>
</gene>
<feature type="non-terminal residue" evidence="1">
    <location>
        <position position="1"/>
    </location>
</feature>
<comment type="caution">
    <text evidence="1">The sequence shown here is derived from an EMBL/GenBank/DDBJ whole genome shotgun (WGS) entry which is preliminary data.</text>
</comment>